<reference evidence="4 5" key="1">
    <citation type="journal article" date="2013" name="Genome Announc.">
        <title>Complete Genome Sequence of the Solvent Producer Clostridium saccharobutylicum NCP262 (DSM 13864).</title>
        <authorList>
            <person name="Poehlein A."/>
            <person name="Hartwich K."/>
            <person name="Krabben P."/>
            <person name="Ehrenreich A."/>
            <person name="Liebl W."/>
            <person name="Durre P."/>
            <person name="Gottschalk G."/>
            <person name="Daniel R."/>
        </authorList>
    </citation>
    <scope>NUCLEOTIDE SEQUENCE [LARGE SCALE GENOMIC DNA]</scope>
    <source>
        <strain evidence="4">DSM 13864</strain>
    </source>
</reference>
<feature type="coiled-coil region" evidence="1">
    <location>
        <begin position="710"/>
        <end position="737"/>
    </location>
</feature>
<protein>
    <submittedName>
        <fullName evidence="4">AAA domain protein</fullName>
    </submittedName>
</protein>
<keyword evidence="1" id="KW-0175">Coiled coil</keyword>
<dbReference type="Gene3D" id="3.40.50.300">
    <property type="entry name" value="P-loop containing nucleotide triphosphate hydrolases"/>
    <property type="match status" value="2"/>
</dbReference>
<dbReference type="AlphaFoldDB" id="U5MLC6"/>
<feature type="domain" description="YhaN AAA" evidence="3">
    <location>
        <begin position="8"/>
        <end position="59"/>
    </location>
</feature>
<dbReference type="PANTHER" id="PTHR41259:SF1">
    <property type="entry name" value="DOUBLE-STRAND BREAK REPAIR RAD50 ATPASE, PUTATIVE-RELATED"/>
    <property type="match status" value="1"/>
</dbReference>
<evidence type="ECO:0000259" key="3">
    <source>
        <dbReference type="Pfam" id="PF13514"/>
    </source>
</evidence>
<feature type="coiled-coil region" evidence="1">
    <location>
        <begin position="589"/>
        <end position="685"/>
    </location>
</feature>
<keyword evidence="2" id="KW-1133">Transmembrane helix</keyword>
<feature type="transmembrane region" description="Helical" evidence="2">
    <location>
        <begin position="441"/>
        <end position="460"/>
    </location>
</feature>
<dbReference type="HOGENOM" id="CLU_018670_0_0_9"/>
<dbReference type="eggNOG" id="COG0419">
    <property type="taxonomic scope" value="Bacteria"/>
</dbReference>
<keyword evidence="5" id="KW-1185">Reference proteome</keyword>
<dbReference type="SUPFAM" id="SSF52540">
    <property type="entry name" value="P-loop containing nucleoside triphosphate hydrolases"/>
    <property type="match status" value="1"/>
</dbReference>
<dbReference type="PATRIC" id="fig|1345695.3.peg.532"/>
<accession>U5MLC6</accession>
<name>U5MLC6_CLOSA</name>
<evidence type="ECO:0000256" key="2">
    <source>
        <dbReference type="SAM" id="Phobius"/>
    </source>
</evidence>
<keyword evidence="2" id="KW-0472">Membrane</keyword>
<organism evidence="4 5">
    <name type="scientific">Clostridium saccharobutylicum DSM 13864</name>
    <dbReference type="NCBI Taxonomy" id="1345695"/>
    <lineage>
        <taxon>Bacteria</taxon>
        <taxon>Bacillati</taxon>
        <taxon>Bacillota</taxon>
        <taxon>Clostridia</taxon>
        <taxon>Eubacteriales</taxon>
        <taxon>Clostridiaceae</taxon>
        <taxon>Clostridium</taxon>
    </lineage>
</organism>
<evidence type="ECO:0000256" key="1">
    <source>
        <dbReference type="SAM" id="Coils"/>
    </source>
</evidence>
<dbReference type="InterPro" id="IPR027417">
    <property type="entry name" value="P-loop_NTPase"/>
</dbReference>
<evidence type="ECO:0000313" key="4">
    <source>
        <dbReference type="EMBL" id="AGX41609.1"/>
    </source>
</evidence>
<dbReference type="PANTHER" id="PTHR41259">
    <property type="entry name" value="DOUBLE-STRAND BREAK REPAIR RAD50 ATPASE, PUTATIVE-RELATED"/>
    <property type="match status" value="1"/>
</dbReference>
<dbReference type="Proteomes" id="UP000017118">
    <property type="component" value="Chromosome"/>
</dbReference>
<dbReference type="EMBL" id="CP006721">
    <property type="protein sequence ID" value="AGX41609.1"/>
    <property type="molecule type" value="Genomic_DNA"/>
</dbReference>
<dbReference type="KEGG" id="csb:CLSA_c05950"/>
<keyword evidence="2" id="KW-0812">Transmembrane</keyword>
<feature type="transmembrane region" description="Helical" evidence="2">
    <location>
        <begin position="466"/>
        <end position="486"/>
    </location>
</feature>
<proteinExistence type="predicted"/>
<gene>
    <name evidence="4" type="ORF">CLSA_c05950</name>
</gene>
<sequence>MREVRFVRIKRVTIDFFAGIKNKTLDFSEGFNLIYGENERGKSSIESFIKVWLYGMDNSRGKFNDRKRYLPLSGEKISGELTVEYNGKGYIIKRTFGITKKEDTCEVLDEITGEAIEMEYKNEPGRMFFNINSSTFTKTLFISQLGVIVSKDKEEEIMEKITNMYSAGDENISITKAIEKLEKRKKQLFGVRKSGEIDLLEEKRNLLNEELWEAYKLGEENIHNEETLIKKKQDKINIKEQIHKLDLYKKYIKKIKLQKDYKEICDYLIKGEELKKKEEDISGQLKKGNEFITNEFLDEISEKSSRYLSLLDVKQEKMNKLHELDQEYKEKNDEMKKYSVFTSMGNNIKEKIYTLKFDQQNLEDKLNNIINIKNSISRIKIDISKQKSGNESLEFICKHRQEIEELLISYKDGLKELKYKIENQDSSKYLISDSKDGNNNIFIAYALGGISCLGFVYGMVNQMISLMIVLLPLFLLSIKLYVTYSLEAKNNELAKKDKMVVEKLNTQILESEEKLNLYIKRTNSKSYEEFINKLTKYDKYKSYSDNMNVIMKDKEEEIKSYNITELKGTYNKNKGVISSLYSVLLCKSLDEVLEKIDVYEELKEDILRNEYKINGVKEELRNIDEQLIDREQEIKSKTTVIGLENTEILDLHIKIKEYKEKINSMKEVKSALKNVEETYKVLLKDRNIDEIKEEMKEIINSNINYSYESEEEIDTEIRKQSNELLKVEKEIKDLEHLIEKRYIGKREISEIQEELLINKEKSGKLEKEFKALDLASSTLQEAFDEVRQNIGPELNNKVVDKFNFLTDGTYKEVKISEDYTLKLREDTKLFDGEILSNGAKDQLYLSLRLSIVDMLFKNKNVPIFLDDAFVQYDDKRREKAIKLLIEENFEQVIFFTCQKIEKLIVDRNRDNYNLIFL</sequence>
<dbReference type="Pfam" id="PF13514">
    <property type="entry name" value="AAA_27"/>
    <property type="match status" value="1"/>
</dbReference>
<evidence type="ECO:0000313" key="5">
    <source>
        <dbReference type="Proteomes" id="UP000017118"/>
    </source>
</evidence>
<dbReference type="InterPro" id="IPR038734">
    <property type="entry name" value="YhaN_AAA"/>
</dbReference>